<gene>
    <name evidence="1" type="ORF">KILIM_044_00320</name>
</gene>
<evidence type="ECO:0008006" key="3">
    <source>
        <dbReference type="Google" id="ProtNLM"/>
    </source>
</evidence>
<dbReference type="AlphaFoldDB" id="K6VK87"/>
<protein>
    <recommendedName>
        <fullName evidence="3">Thioredoxin family protein</fullName>
    </recommendedName>
</protein>
<organism evidence="1 2">
    <name type="scientific">Kineosphaera limosa NBRC 100340</name>
    <dbReference type="NCBI Taxonomy" id="1184609"/>
    <lineage>
        <taxon>Bacteria</taxon>
        <taxon>Bacillati</taxon>
        <taxon>Actinomycetota</taxon>
        <taxon>Actinomycetes</taxon>
        <taxon>Micrococcales</taxon>
        <taxon>Dermatophilaceae</taxon>
        <taxon>Kineosphaera</taxon>
    </lineage>
</organism>
<evidence type="ECO:0000313" key="1">
    <source>
        <dbReference type="EMBL" id="GAB96643.1"/>
    </source>
</evidence>
<dbReference type="EMBL" id="BAHD01000044">
    <property type="protein sequence ID" value="GAB96643.1"/>
    <property type="molecule type" value="Genomic_DNA"/>
</dbReference>
<keyword evidence="2" id="KW-1185">Reference proteome</keyword>
<comment type="caution">
    <text evidence="1">The sequence shown here is derived from an EMBL/GenBank/DDBJ whole genome shotgun (WGS) entry which is preliminary data.</text>
</comment>
<reference evidence="1 2" key="1">
    <citation type="submission" date="2012-08" db="EMBL/GenBank/DDBJ databases">
        <title>Whole genome shotgun sequence of Kineosphaera limosa NBRC 100340.</title>
        <authorList>
            <person name="Yoshida I."/>
            <person name="Isaki S."/>
            <person name="Hosoyama A."/>
            <person name="Tsuchikane K."/>
            <person name="Katsumata H."/>
            <person name="Ando Y."/>
            <person name="Ohji S."/>
            <person name="Hamada M."/>
            <person name="Tamura T."/>
            <person name="Yamazoe A."/>
            <person name="Yamazaki S."/>
            <person name="Fujita N."/>
        </authorList>
    </citation>
    <scope>NUCLEOTIDE SEQUENCE [LARGE SCALE GENOMIC DNA]</scope>
    <source>
        <strain evidence="1 2">NBRC 100340</strain>
    </source>
</reference>
<accession>K6VK87</accession>
<dbReference type="Proteomes" id="UP000008366">
    <property type="component" value="Unassembled WGS sequence"/>
</dbReference>
<name>K6VK87_9MICO</name>
<evidence type="ECO:0000313" key="2">
    <source>
        <dbReference type="Proteomes" id="UP000008366"/>
    </source>
</evidence>
<dbReference type="RefSeq" id="WP_006593175.1">
    <property type="nucleotide sequence ID" value="NZ_BAHD01000044.1"/>
</dbReference>
<sequence>MLRLELFYFDGCPHWTVANERLSEALTRLGRVDVVVERRKVETPEDAERVGFTGSPTIRIDGHDPFSSGAEQVGLACRVYQIPAGLAGSPTVDQLTEVLS</sequence>
<proteinExistence type="predicted"/>
<dbReference type="eggNOG" id="COG3339">
    <property type="taxonomic scope" value="Bacteria"/>
</dbReference>